<evidence type="ECO:0000313" key="3">
    <source>
        <dbReference type="Proteomes" id="UP000019140"/>
    </source>
</evidence>
<evidence type="ECO:0000313" key="2">
    <source>
        <dbReference type="EMBL" id="ETX03855.1"/>
    </source>
</evidence>
<dbReference type="Proteomes" id="UP000019140">
    <property type="component" value="Unassembled WGS sequence"/>
</dbReference>
<dbReference type="AlphaFoldDB" id="W4M0Z3"/>
<keyword evidence="3" id="KW-1185">Reference proteome</keyword>
<proteinExistence type="predicted"/>
<keyword evidence="1" id="KW-1133">Transmembrane helix</keyword>
<dbReference type="HOGENOM" id="CLU_3231126_0_0_7"/>
<gene>
    <name evidence="2" type="ORF">ETSY2_32165</name>
</gene>
<keyword evidence="1" id="KW-0472">Membrane</keyword>
<keyword evidence="1" id="KW-0812">Transmembrane</keyword>
<evidence type="ECO:0000256" key="1">
    <source>
        <dbReference type="SAM" id="Phobius"/>
    </source>
</evidence>
<reference evidence="2 3" key="1">
    <citation type="journal article" date="2014" name="Nature">
        <title>An environmental bacterial taxon with a large and distinct metabolic repertoire.</title>
        <authorList>
            <person name="Wilson M.C."/>
            <person name="Mori T."/>
            <person name="Ruckert C."/>
            <person name="Uria A.R."/>
            <person name="Helf M.J."/>
            <person name="Takada K."/>
            <person name="Gernert C."/>
            <person name="Steffens U.A."/>
            <person name="Heycke N."/>
            <person name="Schmitt S."/>
            <person name="Rinke C."/>
            <person name="Helfrich E.J."/>
            <person name="Brachmann A.O."/>
            <person name="Gurgui C."/>
            <person name="Wakimoto T."/>
            <person name="Kracht M."/>
            <person name="Crusemann M."/>
            <person name="Hentschel U."/>
            <person name="Abe I."/>
            <person name="Matsunaga S."/>
            <person name="Kalinowski J."/>
            <person name="Takeyama H."/>
            <person name="Piel J."/>
        </authorList>
    </citation>
    <scope>NUCLEOTIDE SEQUENCE [LARGE SCALE GENOMIC DNA]</scope>
    <source>
        <strain evidence="3">TSY2</strain>
    </source>
</reference>
<feature type="transmembrane region" description="Helical" evidence="1">
    <location>
        <begin position="12"/>
        <end position="39"/>
    </location>
</feature>
<accession>W4M0Z3</accession>
<protein>
    <submittedName>
        <fullName evidence="2">Uncharacterized protein</fullName>
    </submittedName>
</protein>
<organism evidence="2 3">
    <name type="scientific">Candidatus Entotheonella gemina</name>
    <dbReference type="NCBI Taxonomy" id="1429439"/>
    <lineage>
        <taxon>Bacteria</taxon>
        <taxon>Pseudomonadati</taxon>
        <taxon>Nitrospinota/Tectimicrobiota group</taxon>
        <taxon>Candidatus Tectimicrobiota</taxon>
        <taxon>Candidatus Entotheonellia</taxon>
        <taxon>Candidatus Entotheonellales</taxon>
        <taxon>Candidatus Entotheonellaceae</taxon>
        <taxon>Candidatus Entotheonella</taxon>
    </lineage>
</organism>
<sequence>MLHPLMSISKQALLGVVFLLGVMLLCAALLSPVAMFALVNFGY</sequence>
<name>W4M0Z3_9BACT</name>
<dbReference type="EMBL" id="AZHX01001373">
    <property type="protein sequence ID" value="ETX03855.1"/>
    <property type="molecule type" value="Genomic_DNA"/>
</dbReference>
<comment type="caution">
    <text evidence="2">The sequence shown here is derived from an EMBL/GenBank/DDBJ whole genome shotgun (WGS) entry which is preliminary data.</text>
</comment>